<organism evidence="1 2">
    <name type="scientific">Strigamia maritima</name>
    <name type="common">European centipede</name>
    <name type="synonym">Geophilus maritimus</name>
    <dbReference type="NCBI Taxonomy" id="126957"/>
    <lineage>
        <taxon>Eukaryota</taxon>
        <taxon>Metazoa</taxon>
        <taxon>Ecdysozoa</taxon>
        <taxon>Arthropoda</taxon>
        <taxon>Myriapoda</taxon>
        <taxon>Chilopoda</taxon>
        <taxon>Pleurostigmophora</taxon>
        <taxon>Geophilomorpha</taxon>
        <taxon>Linotaeniidae</taxon>
        <taxon>Strigamia</taxon>
    </lineage>
</organism>
<dbReference type="Proteomes" id="UP000014500">
    <property type="component" value="Unassembled WGS sequence"/>
</dbReference>
<protein>
    <submittedName>
        <fullName evidence="1">Uncharacterized protein</fullName>
    </submittedName>
</protein>
<name>T1IX22_STRMM</name>
<reference evidence="1" key="2">
    <citation type="submission" date="2015-02" db="UniProtKB">
        <authorList>
            <consortium name="EnsemblMetazoa"/>
        </authorList>
    </citation>
    <scope>IDENTIFICATION</scope>
</reference>
<evidence type="ECO:0000313" key="1">
    <source>
        <dbReference type="EnsemblMetazoa" id="SMAR005753-PA"/>
    </source>
</evidence>
<keyword evidence="2" id="KW-1185">Reference proteome</keyword>
<dbReference type="EMBL" id="AFFK01020017">
    <property type="status" value="NOT_ANNOTATED_CDS"/>
    <property type="molecule type" value="Genomic_DNA"/>
</dbReference>
<dbReference type="AlphaFoldDB" id="T1IX22"/>
<evidence type="ECO:0000313" key="2">
    <source>
        <dbReference type="Proteomes" id="UP000014500"/>
    </source>
</evidence>
<accession>T1IX22</accession>
<sequence>MLDKNLYVDDLMTGGHTVEHAFEGYKVQADISYKTQHPILLSPRGPFVMQLLEDAHDRLFYTGSKTQNFSLACQLTWKQIVERAIWWGRSVKKRLKRTIGRAALTFRRCHFQNQFWQWWRKKYLLQLQSFHMIKPTTASSELKASDVIILHQDKIPRRWPGY</sequence>
<proteinExistence type="predicted"/>
<reference evidence="2" key="1">
    <citation type="submission" date="2011-05" db="EMBL/GenBank/DDBJ databases">
        <authorList>
            <person name="Richards S.R."/>
            <person name="Qu J."/>
            <person name="Jiang H."/>
            <person name="Jhangiani S.N."/>
            <person name="Agravi P."/>
            <person name="Goodspeed R."/>
            <person name="Gross S."/>
            <person name="Mandapat C."/>
            <person name="Jackson L."/>
            <person name="Mathew T."/>
            <person name="Pu L."/>
            <person name="Thornton R."/>
            <person name="Saada N."/>
            <person name="Wilczek-Boney K.B."/>
            <person name="Lee S."/>
            <person name="Kovar C."/>
            <person name="Wu Y."/>
            <person name="Scherer S.E."/>
            <person name="Worley K.C."/>
            <person name="Muzny D.M."/>
            <person name="Gibbs R."/>
        </authorList>
    </citation>
    <scope>NUCLEOTIDE SEQUENCE</scope>
    <source>
        <strain evidence="2">Brora</strain>
    </source>
</reference>
<dbReference type="EnsemblMetazoa" id="SMAR005753-RA">
    <property type="protein sequence ID" value="SMAR005753-PA"/>
    <property type="gene ID" value="SMAR005753"/>
</dbReference>
<dbReference type="HOGENOM" id="CLU_1637535_0_0_1"/>